<keyword evidence="5" id="KW-1185">Reference proteome</keyword>
<protein>
    <recommendedName>
        <fullName evidence="6">mRNA decay factor PAT1 domain-containing protein</fullName>
    </recommendedName>
</protein>
<feature type="compositionally biased region" description="Low complexity" evidence="3">
    <location>
        <begin position="53"/>
        <end position="72"/>
    </location>
</feature>
<dbReference type="GO" id="GO:0000932">
    <property type="term" value="C:P-body"/>
    <property type="evidence" value="ECO:0007669"/>
    <property type="project" value="UniProtKB-SubCell"/>
</dbReference>
<evidence type="ECO:0008006" key="6">
    <source>
        <dbReference type="Google" id="ProtNLM"/>
    </source>
</evidence>
<evidence type="ECO:0000256" key="2">
    <source>
        <dbReference type="ARBA" id="ARBA00022490"/>
    </source>
</evidence>
<accession>A0A1X6PBW6</accession>
<feature type="compositionally biased region" description="Low complexity" evidence="3">
    <location>
        <begin position="168"/>
        <end position="178"/>
    </location>
</feature>
<keyword evidence="2" id="KW-0963">Cytoplasm</keyword>
<name>A0A1X6PBW6_PORUM</name>
<reference evidence="4 5" key="1">
    <citation type="submission" date="2017-03" db="EMBL/GenBank/DDBJ databases">
        <title>WGS assembly of Porphyra umbilicalis.</title>
        <authorList>
            <person name="Brawley S.H."/>
            <person name="Blouin N.A."/>
            <person name="Ficko-Blean E."/>
            <person name="Wheeler G.L."/>
            <person name="Lohr M."/>
            <person name="Goodson H.V."/>
            <person name="Jenkins J.W."/>
            <person name="Blaby-Haas C.E."/>
            <person name="Helliwell K.E."/>
            <person name="Chan C."/>
            <person name="Marriage T."/>
            <person name="Bhattacharya D."/>
            <person name="Klein A.S."/>
            <person name="Badis Y."/>
            <person name="Brodie J."/>
            <person name="Cao Y."/>
            <person name="Collen J."/>
            <person name="Dittami S.M."/>
            <person name="Gachon C.M."/>
            <person name="Green B.R."/>
            <person name="Karpowicz S."/>
            <person name="Kim J.W."/>
            <person name="Kudahl U."/>
            <person name="Lin S."/>
            <person name="Michel G."/>
            <person name="Mittag M."/>
            <person name="Olson B.J."/>
            <person name="Pangilinan J."/>
            <person name="Peng Y."/>
            <person name="Qiu H."/>
            <person name="Shu S."/>
            <person name="Singer J.T."/>
            <person name="Smith A.G."/>
            <person name="Sprecher B.N."/>
            <person name="Wagner V."/>
            <person name="Wang W."/>
            <person name="Wang Z.-Y."/>
            <person name="Yan J."/>
            <person name="Yarish C."/>
            <person name="Zoeuner-Riek S."/>
            <person name="Zhuang Y."/>
            <person name="Zou Y."/>
            <person name="Lindquist E.A."/>
            <person name="Grimwood J."/>
            <person name="Barry K."/>
            <person name="Rokhsar D.S."/>
            <person name="Schmutz J."/>
            <person name="Stiller J.W."/>
            <person name="Grossman A.R."/>
            <person name="Prochnik S.E."/>
        </authorList>
    </citation>
    <scope>NUCLEOTIDE SEQUENCE [LARGE SCALE GENOMIC DNA]</scope>
    <source>
        <strain evidence="4">4086291</strain>
    </source>
</reference>
<dbReference type="GO" id="GO:0003723">
    <property type="term" value="F:RNA binding"/>
    <property type="evidence" value="ECO:0007669"/>
    <property type="project" value="TreeGrafter"/>
</dbReference>
<dbReference type="PANTHER" id="PTHR21551">
    <property type="entry name" value="TOPOISOMERASE II-ASSOCIATED PROTEIN PAT1"/>
    <property type="match status" value="1"/>
</dbReference>
<dbReference type="AlphaFoldDB" id="A0A1X6PBW6"/>
<feature type="region of interest" description="Disordered" evidence="3">
    <location>
        <begin position="53"/>
        <end position="86"/>
    </location>
</feature>
<feature type="compositionally biased region" description="Polar residues" evidence="3">
    <location>
        <begin position="187"/>
        <end position="197"/>
    </location>
</feature>
<dbReference type="PANTHER" id="PTHR21551:SF0">
    <property type="entry name" value="PROTEIN ASSOCIATED WITH TOPO II RELATED-1, ISOFORM A"/>
    <property type="match status" value="1"/>
</dbReference>
<dbReference type="GO" id="GO:0000290">
    <property type="term" value="P:deadenylation-dependent decapping of nuclear-transcribed mRNA"/>
    <property type="evidence" value="ECO:0007669"/>
    <property type="project" value="InterPro"/>
</dbReference>
<dbReference type="EMBL" id="KV918814">
    <property type="protein sequence ID" value="OSX78337.1"/>
    <property type="molecule type" value="Genomic_DNA"/>
</dbReference>
<evidence type="ECO:0000313" key="4">
    <source>
        <dbReference type="EMBL" id="OSX78337.1"/>
    </source>
</evidence>
<organism evidence="4 5">
    <name type="scientific">Porphyra umbilicalis</name>
    <name type="common">Purple laver</name>
    <name type="synonym">Red alga</name>
    <dbReference type="NCBI Taxonomy" id="2786"/>
    <lineage>
        <taxon>Eukaryota</taxon>
        <taxon>Rhodophyta</taxon>
        <taxon>Bangiophyceae</taxon>
        <taxon>Bangiales</taxon>
        <taxon>Bangiaceae</taxon>
        <taxon>Porphyra</taxon>
    </lineage>
</organism>
<sequence length="589" mass="60034">MTSPWSFSGSNSNGGSSGGLFGIASVGGLDFPSLAEAARVPYVARLSSTAATASHSAAPVTSSSLTSVLRSSAMPPPVTPPRRKQLPAMTSREIDTVLRMHLKHLEMSDPYIEDYYNLALKAKREGVADFGAISPGDSLGARLLPVPGKRHPPLGAADMRGHLEAAARSRASGAAVSGSVGGSTGSLSRQPSGAQTHTDANLTTLASALGTLQRWTPNAPRKLVKVTQPSSDPVADVAAAAARAVADPSASAASGVTSGGALGGGSAPPPLALRKDEGVAVRMAVEAGYDILADIWDVVRRRRRDGTGGDGAGAEEDARLTTIEELIDRLYAVLRLPEPAQDWSVPITSTNAAFFVRMCAFAKGKRFIAAALPLLPLRRQQVAVAAVMRHLGALADVRVAALQASSEGGNRASAASPTAGASGAAPVGALAFWPALVASVRDDDEGPTAGVVAPSGAAAAASSATMLLDGFLAGHSRVGVVAALTSGDGARLLYACLERIPPEGGAPVEVATAADRQHSLDTARRVCVIMTFGLPEVFSACESPDAVWLVVALLDALAGPDEQSALRATLTTLLESGRAPPPPPPPQQS</sequence>
<evidence type="ECO:0000313" key="5">
    <source>
        <dbReference type="Proteomes" id="UP000218209"/>
    </source>
</evidence>
<feature type="region of interest" description="Disordered" evidence="3">
    <location>
        <begin position="248"/>
        <end position="267"/>
    </location>
</feature>
<comment type="subcellular location">
    <subcellularLocation>
        <location evidence="1">Cytoplasm</location>
        <location evidence="1">P-body</location>
    </subcellularLocation>
</comment>
<gene>
    <name evidence="4" type="ORF">BU14_0111s0006</name>
</gene>
<feature type="region of interest" description="Disordered" evidence="3">
    <location>
        <begin position="165"/>
        <end position="197"/>
    </location>
</feature>
<feature type="compositionally biased region" description="Gly residues" evidence="3">
    <location>
        <begin position="257"/>
        <end position="266"/>
    </location>
</feature>
<dbReference type="OrthoDB" id="10569274at2759"/>
<dbReference type="InterPro" id="IPR039900">
    <property type="entry name" value="Pat1-like"/>
</dbReference>
<dbReference type="Proteomes" id="UP000218209">
    <property type="component" value="Unassembled WGS sequence"/>
</dbReference>
<dbReference type="GO" id="GO:0033962">
    <property type="term" value="P:P-body assembly"/>
    <property type="evidence" value="ECO:0007669"/>
    <property type="project" value="TreeGrafter"/>
</dbReference>
<evidence type="ECO:0000256" key="3">
    <source>
        <dbReference type="SAM" id="MobiDB-lite"/>
    </source>
</evidence>
<evidence type="ECO:0000256" key="1">
    <source>
        <dbReference type="ARBA" id="ARBA00004201"/>
    </source>
</evidence>
<proteinExistence type="predicted"/>